<reference evidence="4 5" key="1">
    <citation type="submission" date="2020-10" db="EMBL/GenBank/DDBJ databases">
        <title>Identification of Nocardia species via Next-generation sequencing and recognition of intraspecies genetic diversity.</title>
        <authorList>
            <person name="Li P."/>
            <person name="Li P."/>
            <person name="Lu B."/>
        </authorList>
    </citation>
    <scope>NUCLEOTIDE SEQUENCE [LARGE SCALE GENOMIC DNA]</scope>
    <source>
        <strain evidence="4 5">BJ06-0157</strain>
    </source>
</reference>
<dbReference type="PRINTS" id="PR00455">
    <property type="entry name" value="HTHTETR"/>
</dbReference>
<dbReference type="InterPro" id="IPR050109">
    <property type="entry name" value="HTH-type_TetR-like_transc_reg"/>
</dbReference>
<feature type="DNA-binding region" description="H-T-H motif" evidence="2">
    <location>
        <begin position="40"/>
        <end position="59"/>
    </location>
</feature>
<protein>
    <submittedName>
        <fullName evidence="4">TetR/AcrR family transcriptional regulator</fullName>
    </submittedName>
</protein>
<dbReference type="Gene3D" id="1.10.357.10">
    <property type="entry name" value="Tetracycline Repressor, domain 2"/>
    <property type="match status" value="1"/>
</dbReference>
<dbReference type="SUPFAM" id="SSF46689">
    <property type="entry name" value="Homeodomain-like"/>
    <property type="match status" value="1"/>
</dbReference>
<dbReference type="InterPro" id="IPR009057">
    <property type="entry name" value="Homeodomain-like_sf"/>
</dbReference>
<keyword evidence="5" id="KW-1185">Reference proteome</keyword>
<evidence type="ECO:0000256" key="1">
    <source>
        <dbReference type="ARBA" id="ARBA00023125"/>
    </source>
</evidence>
<accession>A0ABS0CUK9</accession>
<dbReference type="Proteomes" id="UP000702209">
    <property type="component" value="Unassembled WGS sequence"/>
</dbReference>
<dbReference type="EMBL" id="JADLQX010000013">
    <property type="protein sequence ID" value="MBF6299523.1"/>
    <property type="molecule type" value="Genomic_DNA"/>
</dbReference>
<gene>
    <name evidence="4" type="ORF">IU459_18530</name>
</gene>
<name>A0ABS0CUK9_9NOCA</name>
<comment type="caution">
    <text evidence="4">The sequence shown here is derived from an EMBL/GenBank/DDBJ whole genome shotgun (WGS) entry which is preliminary data.</text>
</comment>
<dbReference type="PANTHER" id="PTHR30055">
    <property type="entry name" value="HTH-TYPE TRANSCRIPTIONAL REGULATOR RUTR"/>
    <property type="match status" value="1"/>
</dbReference>
<dbReference type="PROSITE" id="PS50977">
    <property type="entry name" value="HTH_TETR_2"/>
    <property type="match status" value="1"/>
</dbReference>
<dbReference type="RefSeq" id="WP_195130802.1">
    <property type="nucleotide sequence ID" value="NZ_JADLQX010000013.1"/>
</dbReference>
<keyword evidence="1 2" id="KW-0238">DNA-binding</keyword>
<evidence type="ECO:0000256" key="2">
    <source>
        <dbReference type="PROSITE-ProRule" id="PRU00335"/>
    </source>
</evidence>
<proteinExistence type="predicted"/>
<feature type="domain" description="HTH tetR-type" evidence="3">
    <location>
        <begin position="17"/>
        <end position="77"/>
    </location>
</feature>
<dbReference type="Pfam" id="PF00440">
    <property type="entry name" value="TetR_N"/>
    <property type="match status" value="1"/>
</dbReference>
<organism evidence="4 5">
    <name type="scientific">Nocardia amamiensis</name>
    <dbReference type="NCBI Taxonomy" id="404578"/>
    <lineage>
        <taxon>Bacteria</taxon>
        <taxon>Bacillati</taxon>
        <taxon>Actinomycetota</taxon>
        <taxon>Actinomycetes</taxon>
        <taxon>Mycobacteriales</taxon>
        <taxon>Nocardiaceae</taxon>
        <taxon>Nocardia</taxon>
    </lineage>
</organism>
<dbReference type="PANTHER" id="PTHR30055:SF226">
    <property type="entry name" value="HTH-TYPE TRANSCRIPTIONAL REGULATOR PKSA"/>
    <property type="match status" value="1"/>
</dbReference>
<evidence type="ECO:0000313" key="5">
    <source>
        <dbReference type="Proteomes" id="UP000702209"/>
    </source>
</evidence>
<dbReference type="InterPro" id="IPR001647">
    <property type="entry name" value="HTH_TetR"/>
</dbReference>
<sequence>MTTAKTKPRRSQAERRAETQDRLLKATVSMLVEQGFVALSAAAVAARAGVSQGAMQHYYPTKAALVKAALERIVERYVADVQAEVGPLPPGAGRLEALLDLLWEVHNLPISRALLELYAVAHNDVDVADVAAMMANLATTAVTDLAGELVPEVAVRDGFHEWLLTTLATLRGTALLAVPGAEQTHLDWPTLRDRLTTSLPSPP</sequence>
<evidence type="ECO:0000259" key="3">
    <source>
        <dbReference type="PROSITE" id="PS50977"/>
    </source>
</evidence>
<evidence type="ECO:0000313" key="4">
    <source>
        <dbReference type="EMBL" id="MBF6299523.1"/>
    </source>
</evidence>